<dbReference type="Gene3D" id="3.40.50.1820">
    <property type="entry name" value="alpha/beta hydrolase"/>
    <property type="match status" value="1"/>
</dbReference>
<dbReference type="EMBL" id="JARJLG010000001">
    <property type="protein sequence ID" value="KAJ7784962.1"/>
    <property type="molecule type" value="Genomic_DNA"/>
</dbReference>
<sequence>MPMRPLPLSNCGTSVFAEDDTCLIRGNGIRIFRTPVFRTTYDVASPNALRYLPYVPLLFPPPLALCFYLPAPANCDESPPRPSRPGPYKHLVQLSREGSIFRGLGGKRRICVASSRQSPLLARGPKSGKKITLNHGLSIPAICYAKIVPMLVDAGYYVLLYDLYTRGYSDAPQGIPYDAKLYATQLALLQLVKVKWDSTRLHILPITKPDPSESTSDEIACLHEANLRGFAHAVASSVQNGSPTRMRWAFHAPLGPESGCSSSMYATFQYPLLL</sequence>
<keyword evidence="2" id="KW-1185">Reference proteome</keyword>
<reference evidence="1" key="1">
    <citation type="submission" date="2023-03" db="EMBL/GenBank/DDBJ databases">
        <title>Massive genome expansion in bonnet fungi (Mycena s.s.) driven by repeated elements and novel gene families across ecological guilds.</title>
        <authorList>
            <consortium name="Lawrence Berkeley National Laboratory"/>
            <person name="Harder C.B."/>
            <person name="Miyauchi S."/>
            <person name="Viragh M."/>
            <person name="Kuo A."/>
            <person name="Thoen E."/>
            <person name="Andreopoulos B."/>
            <person name="Lu D."/>
            <person name="Skrede I."/>
            <person name="Drula E."/>
            <person name="Henrissat B."/>
            <person name="Morin E."/>
            <person name="Kohler A."/>
            <person name="Barry K."/>
            <person name="LaButti K."/>
            <person name="Morin E."/>
            <person name="Salamov A."/>
            <person name="Lipzen A."/>
            <person name="Mereny Z."/>
            <person name="Hegedus B."/>
            <person name="Baldrian P."/>
            <person name="Stursova M."/>
            <person name="Weitz H."/>
            <person name="Taylor A."/>
            <person name="Grigoriev I.V."/>
            <person name="Nagy L.G."/>
            <person name="Martin F."/>
            <person name="Kauserud H."/>
        </authorList>
    </citation>
    <scope>NUCLEOTIDE SEQUENCE</scope>
    <source>
        <strain evidence="1">CBHHK188m</strain>
    </source>
</reference>
<proteinExistence type="predicted"/>
<organism evidence="1 2">
    <name type="scientific">Mycena maculata</name>
    <dbReference type="NCBI Taxonomy" id="230809"/>
    <lineage>
        <taxon>Eukaryota</taxon>
        <taxon>Fungi</taxon>
        <taxon>Dikarya</taxon>
        <taxon>Basidiomycota</taxon>
        <taxon>Agaricomycotina</taxon>
        <taxon>Agaricomycetes</taxon>
        <taxon>Agaricomycetidae</taxon>
        <taxon>Agaricales</taxon>
        <taxon>Marasmiineae</taxon>
        <taxon>Mycenaceae</taxon>
        <taxon>Mycena</taxon>
    </lineage>
</organism>
<dbReference type="InterPro" id="IPR029058">
    <property type="entry name" value="AB_hydrolase_fold"/>
</dbReference>
<evidence type="ECO:0000313" key="2">
    <source>
        <dbReference type="Proteomes" id="UP001215280"/>
    </source>
</evidence>
<gene>
    <name evidence="1" type="ORF">DFH07DRAFT_763579</name>
</gene>
<accession>A0AAD7KG60</accession>
<comment type="caution">
    <text evidence="1">The sequence shown here is derived from an EMBL/GenBank/DDBJ whole genome shotgun (WGS) entry which is preliminary data.</text>
</comment>
<name>A0AAD7KG60_9AGAR</name>
<dbReference type="Proteomes" id="UP001215280">
    <property type="component" value="Unassembled WGS sequence"/>
</dbReference>
<evidence type="ECO:0000313" key="1">
    <source>
        <dbReference type="EMBL" id="KAJ7784962.1"/>
    </source>
</evidence>
<dbReference type="SUPFAM" id="SSF53474">
    <property type="entry name" value="alpha/beta-Hydrolases"/>
    <property type="match status" value="1"/>
</dbReference>
<protein>
    <submittedName>
        <fullName evidence="1">Uncharacterized protein</fullName>
    </submittedName>
</protein>
<dbReference type="AlphaFoldDB" id="A0AAD7KG60"/>